<name>A0A292PY59_9PEZI</name>
<reference evidence="2" key="1">
    <citation type="submission" date="2015-10" db="EMBL/GenBank/DDBJ databases">
        <authorList>
            <person name="Regsiter A."/>
            <person name="william w."/>
        </authorList>
    </citation>
    <scope>NUCLEOTIDE SEQUENCE</scope>
    <source>
        <strain evidence="2">Montdore</strain>
    </source>
</reference>
<dbReference type="EMBL" id="LN890989">
    <property type="protein sequence ID" value="CUS12522.1"/>
    <property type="molecule type" value="Genomic_DNA"/>
</dbReference>
<evidence type="ECO:0000256" key="1">
    <source>
        <dbReference type="SAM" id="Phobius"/>
    </source>
</evidence>
<protein>
    <submittedName>
        <fullName evidence="2">Uncharacterized protein</fullName>
    </submittedName>
</protein>
<evidence type="ECO:0000313" key="2">
    <source>
        <dbReference type="EMBL" id="CUS12522.1"/>
    </source>
</evidence>
<organism evidence="2 3">
    <name type="scientific">Tuber aestivum</name>
    <name type="common">summer truffle</name>
    <dbReference type="NCBI Taxonomy" id="59557"/>
    <lineage>
        <taxon>Eukaryota</taxon>
        <taxon>Fungi</taxon>
        <taxon>Dikarya</taxon>
        <taxon>Ascomycota</taxon>
        <taxon>Pezizomycotina</taxon>
        <taxon>Pezizomycetes</taxon>
        <taxon>Pezizales</taxon>
        <taxon>Tuberaceae</taxon>
        <taxon>Tuber</taxon>
    </lineage>
</organism>
<dbReference type="Proteomes" id="UP001412239">
    <property type="component" value="Unassembled WGS sequence"/>
</dbReference>
<evidence type="ECO:0000313" key="3">
    <source>
        <dbReference type="Proteomes" id="UP001412239"/>
    </source>
</evidence>
<sequence>MVAGAVGTRDSCPFKHHVLGHVGHRVRHFYLLLPPPIAVLCCIKPAVFFIPGHFLSFIRSFPSSLCLPTYPPVSS</sequence>
<gene>
    <name evidence="2" type="ORF">GSTUAT00003356001</name>
</gene>
<feature type="transmembrane region" description="Helical" evidence="1">
    <location>
        <begin position="37"/>
        <end position="58"/>
    </location>
</feature>
<keyword evidence="1" id="KW-0812">Transmembrane</keyword>
<dbReference type="AlphaFoldDB" id="A0A292PY59"/>
<keyword evidence="1" id="KW-0472">Membrane</keyword>
<keyword evidence="1" id="KW-1133">Transmembrane helix</keyword>
<proteinExistence type="predicted"/>
<accession>A0A292PY59</accession>
<keyword evidence="3" id="KW-1185">Reference proteome</keyword>